<evidence type="ECO:0000313" key="2">
    <source>
        <dbReference type="EMBL" id="SUZ86606.1"/>
    </source>
</evidence>
<dbReference type="AlphaFoldDB" id="A0A381R4C6"/>
<accession>A0A381R4C6</accession>
<protein>
    <recommendedName>
        <fullName evidence="1">DnaT DNA-binding domain-containing protein</fullName>
    </recommendedName>
</protein>
<proteinExistence type="predicted"/>
<dbReference type="Pfam" id="PF17948">
    <property type="entry name" value="DnaT"/>
    <property type="match status" value="3"/>
</dbReference>
<gene>
    <name evidence="2" type="ORF">METZ01_LOCUS39460</name>
</gene>
<feature type="domain" description="DnaT DNA-binding" evidence="1">
    <location>
        <begin position="177"/>
        <end position="239"/>
    </location>
</feature>
<name>A0A381R4C6_9ZZZZ</name>
<organism evidence="2">
    <name type="scientific">marine metagenome</name>
    <dbReference type="NCBI Taxonomy" id="408172"/>
    <lineage>
        <taxon>unclassified sequences</taxon>
        <taxon>metagenomes</taxon>
        <taxon>ecological metagenomes</taxon>
    </lineage>
</organism>
<feature type="domain" description="DnaT DNA-binding" evidence="1">
    <location>
        <begin position="105"/>
        <end position="165"/>
    </location>
</feature>
<dbReference type="Gene3D" id="1.10.8.1180">
    <property type="match status" value="3"/>
</dbReference>
<evidence type="ECO:0000259" key="1">
    <source>
        <dbReference type="Pfam" id="PF17948"/>
    </source>
</evidence>
<reference evidence="2" key="1">
    <citation type="submission" date="2018-05" db="EMBL/GenBank/DDBJ databases">
        <authorList>
            <person name="Lanie J.A."/>
            <person name="Ng W.-L."/>
            <person name="Kazmierczak K.M."/>
            <person name="Andrzejewski T.M."/>
            <person name="Davidsen T.M."/>
            <person name="Wayne K.J."/>
            <person name="Tettelin H."/>
            <person name="Glass J.I."/>
            <person name="Rusch D."/>
            <person name="Podicherti R."/>
            <person name="Tsui H.-C.T."/>
            <person name="Winkler M.E."/>
        </authorList>
    </citation>
    <scope>NUCLEOTIDE SEQUENCE</scope>
</reference>
<feature type="domain" description="DnaT DNA-binding" evidence="1">
    <location>
        <begin position="250"/>
        <end position="313"/>
    </location>
</feature>
<dbReference type="EMBL" id="UINC01001690">
    <property type="protein sequence ID" value="SUZ86606.1"/>
    <property type="molecule type" value="Genomic_DNA"/>
</dbReference>
<dbReference type="InterPro" id="IPR040480">
    <property type="entry name" value="DnaT_DNA_bind"/>
</dbReference>
<sequence length="363" mass="42806">MTDNFLSFSKDAAKTLGLSEAVVLETIKTKIQSQNNQFIELDSVLKETIFWDEKKTITLISKLQLRGLVNFDKDKKRISLVLSKKKIKDTNVDEKGFGERTESFMEKNWEPDAALIDQASEYGISKSFVLSQLDDFIHLHREKSDTSYSWGVKFLRFVIKKWRSQEISDIKQLKRKPIDQSWQPDEEAIEILTKAGINKEFIKNEIPEFILYWSEKGDVSDTWNSKFIGQVRRQWAKTQHLIDNSELPEPISPDWKPNQDFYEVLALTEIDKTFADSVLNEFILYWKETGQAHNSWNSKFFQHVKYQWQRQQGFNQSQPLNDVDRRIQSSWDLKTEEKTEEIELISKKKVKSKLEELKKKHLI</sequence>